<gene>
    <name evidence="3" type="ORF">GCM10023318_36230</name>
</gene>
<evidence type="ECO:0000313" key="3">
    <source>
        <dbReference type="EMBL" id="GAA5057677.1"/>
    </source>
</evidence>
<feature type="transmembrane region" description="Helical" evidence="2">
    <location>
        <begin position="232"/>
        <end position="253"/>
    </location>
</feature>
<feature type="transmembrane region" description="Helical" evidence="2">
    <location>
        <begin position="471"/>
        <end position="493"/>
    </location>
</feature>
<feature type="transmembrane region" description="Helical" evidence="2">
    <location>
        <begin position="177"/>
        <end position="196"/>
    </location>
</feature>
<feature type="transmembrane region" description="Helical" evidence="2">
    <location>
        <begin position="416"/>
        <end position="442"/>
    </location>
</feature>
<keyword evidence="2" id="KW-0472">Membrane</keyword>
<feature type="transmembrane region" description="Helical" evidence="2">
    <location>
        <begin position="34"/>
        <end position="65"/>
    </location>
</feature>
<sequence>MFDATVVPTRTTDDEIPAGEPAAREPGLRSRTGAAVGAVAGLIGGLAFGLVMVSLGFLPTVAAIVRADSPILGFFVHMVIAAIIGAGFGILVLRQHIAPSELLFWGLIYGAVWWLAGPLTILPVLLGDPVRWTIADTQDLLPSLVGHLLYGAITAAAFAVLARRVDGVARRTVRARTVVSAVIAGMIVGALLAVAFPSMRDSGYSSVIVGSFAGAGYGLLFGARREGTGPALIHGVVYGFVWWMTAGLTLSSVEDGNGLDWSVTAARAAVPTLPGYLLLGAGTAIVLGVIEAIVRRTLSDDVRDGQADRLATGGVVPVLHGVVAGLAGGVVFTGVMVAVGLLPRVAALVSSGSVFVGVLVHLVISVFIGVTYAMFFRRRSFDAASGIGWGASYGFLWWVLGNLTLLPLLLGSAPDWSAAALAASFPSLVGHVAYGAVLGVVYQRLEQRVAPWYPTRSRAIEKHLLARYEQVLGTAPALWSLIAFIVALIPVLVG</sequence>
<evidence type="ECO:0000256" key="2">
    <source>
        <dbReference type="SAM" id="Phobius"/>
    </source>
</evidence>
<keyword evidence="2" id="KW-1133">Transmembrane helix</keyword>
<keyword evidence="2" id="KW-0812">Transmembrane</keyword>
<feature type="transmembrane region" description="Helical" evidence="2">
    <location>
        <begin position="354"/>
        <end position="375"/>
    </location>
</feature>
<keyword evidence="4" id="KW-1185">Reference proteome</keyword>
<reference evidence="4" key="1">
    <citation type="journal article" date="2019" name="Int. J. Syst. Evol. Microbiol.">
        <title>The Global Catalogue of Microorganisms (GCM) 10K type strain sequencing project: providing services to taxonomists for standard genome sequencing and annotation.</title>
        <authorList>
            <consortium name="The Broad Institute Genomics Platform"/>
            <consortium name="The Broad Institute Genome Sequencing Center for Infectious Disease"/>
            <person name="Wu L."/>
            <person name="Ma J."/>
        </authorList>
    </citation>
    <scope>NUCLEOTIDE SEQUENCE [LARGE SCALE GENOMIC DNA]</scope>
    <source>
        <strain evidence="4">JCM 18298</strain>
    </source>
</reference>
<feature type="transmembrane region" description="Helical" evidence="2">
    <location>
        <begin position="102"/>
        <end position="125"/>
    </location>
</feature>
<accession>A0ABP9KHQ7</accession>
<protein>
    <submittedName>
        <fullName evidence="3">Uncharacterized protein</fullName>
    </submittedName>
</protein>
<feature type="transmembrane region" description="Helical" evidence="2">
    <location>
        <begin position="273"/>
        <end position="294"/>
    </location>
</feature>
<feature type="transmembrane region" description="Helical" evidence="2">
    <location>
        <begin position="315"/>
        <end position="342"/>
    </location>
</feature>
<feature type="region of interest" description="Disordered" evidence="1">
    <location>
        <begin position="1"/>
        <end position="27"/>
    </location>
</feature>
<proteinExistence type="predicted"/>
<name>A0ABP9KHQ7_9NOCA</name>
<dbReference type="EMBL" id="BAABJM010000003">
    <property type="protein sequence ID" value="GAA5057677.1"/>
    <property type="molecule type" value="Genomic_DNA"/>
</dbReference>
<feature type="transmembrane region" description="Helical" evidence="2">
    <location>
        <begin position="387"/>
        <end position="410"/>
    </location>
</feature>
<organism evidence="3 4">
    <name type="scientific">Nocardia callitridis</name>
    <dbReference type="NCBI Taxonomy" id="648753"/>
    <lineage>
        <taxon>Bacteria</taxon>
        <taxon>Bacillati</taxon>
        <taxon>Actinomycetota</taxon>
        <taxon>Actinomycetes</taxon>
        <taxon>Mycobacteriales</taxon>
        <taxon>Nocardiaceae</taxon>
        <taxon>Nocardia</taxon>
    </lineage>
</organism>
<evidence type="ECO:0000313" key="4">
    <source>
        <dbReference type="Proteomes" id="UP001500603"/>
    </source>
</evidence>
<feature type="transmembrane region" description="Helical" evidence="2">
    <location>
        <begin position="145"/>
        <end position="165"/>
    </location>
</feature>
<feature type="transmembrane region" description="Helical" evidence="2">
    <location>
        <begin position="202"/>
        <end position="220"/>
    </location>
</feature>
<evidence type="ECO:0000256" key="1">
    <source>
        <dbReference type="SAM" id="MobiDB-lite"/>
    </source>
</evidence>
<comment type="caution">
    <text evidence="3">The sequence shown here is derived from an EMBL/GenBank/DDBJ whole genome shotgun (WGS) entry which is preliminary data.</text>
</comment>
<dbReference type="Proteomes" id="UP001500603">
    <property type="component" value="Unassembled WGS sequence"/>
</dbReference>
<feature type="transmembrane region" description="Helical" evidence="2">
    <location>
        <begin position="71"/>
        <end position="93"/>
    </location>
</feature>